<feature type="transmembrane region" description="Helical" evidence="5">
    <location>
        <begin position="135"/>
        <end position="153"/>
    </location>
</feature>
<dbReference type="GO" id="GO:0015244">
    <property type="term" value="F:fluconazole transmembrane transporter activity"/>
    <property type="evidence" value="ECO:0007669"/>
    <property type="project" value="TreeGrafter"/>
</dbReference>
<evidence type="ECO:0000256" key="5">
    <source>
        <dbReference type="SAM" id="Phobius"/>
    </source>
</evidence>
<dbReference type="GeneID" id="31002067"/>
<dbReference type="Proteomes" id="UP000214365">
    <property type="component" value="Unassembled WGS sequence"/>
</dbReference>
<dbReference type="AlphaFoldDB" id="A0A225B3C9"/>
<comment type="caution">
    <text evidence="7">The sequence shown here is derived from an EMBL/GenBank/DDBJ whole genome shotgun (WGS) entry which is preliminary data.</text>
</comment>
<proteinExistence type="predicted"/>
<comment type="subcellular location">
    <subcellularLocation>
        <location evidence="1">Membrane</location>
        <topology evidence="1">Multi-pass membrane protein</topology>
    </subcellularLocation>
</comment>
<dbReference type="RefSeq" id="XP_020121917.1">
    <property type="nucleotide sequence ID" value="XM_020264340.1"/>
</dbReference>
<dbReference type="InterPro" id="IPR011701">
    <property type="entry name" value="MFS"/>
</dbReference>
<feature type="transmembrane region" description="Helical" evidence="5">
    <location>
        <begin position="261"/>
        <end position="279"/>
    </location>
</feature>
<dbReference type="OrthoDB" id="3357846at2759"/>
<dbReference type="PANTHER" id="PTHR23502">
    <property type="entry name" value="MAJOR FACILITATOR SUPERFAMILY"/>
    <property type="match status" value="1"/>
</dbReference>
<dbReference type="InterPro" id="IPR036259">
    <property type="entry name" value="MFS_trans_sf"/>
</dbReference>
<dbReference type="GO" id="GO:0005886">
    <property type="term" value="C:plasma membrane"/>
    <property type="evidence" value="ECO:0007669"/>
    <property type="project" value="TreeGrafter"/>
</dbReference>
<evidence type="ECO:0000313" key="8">
    <source>
        <dbReference type="Proteomes" id="UP000214365"/>
    </source>
</evidence>
<feature type="transmembrane region" description="Helical" evidence="5">
    <location>
        <begin position="231"/>
        <end position="254"/>
    </location>
</feature>
<reference evidence="7 8" key="1">
    <citation type="submission" date="2015-06" db="EMBL/GenBank/DDBJ databases">
        <title>Talaromyces atroroseus IBT 11181 draft genome.</title>
        <authorList>
            <person name="Rasmussen K.B."/>
            <person name="Rasmussen S."/>
            <person name="Petersen B."/>
            <person name="Sicheritz-Ponten T."/>
            <person name="Mortensen U.H."/>
            <person name="Thrane U."/>
        </authorList>
    </citation>
    <scope>NUCLEOTIDE SEQUENCE [LARGE SCALE GENOMIC DNA]</scope>
    <source>
        <strain evidence="7 8">IBT 11181</strain>
    </source>
</reference>
<dbReference type="InterPro" id="IPR020846">
    <property type="entry name" value="MFS_dom"/>
</dbReference>
<feature type="transmembrane region" description="Helical" evidence="5">
    <location>
        <begin position="473"/>
        <end position="495"/>
    </location>
</feature>
<evidence type="ECO:0000313" key="7">
    <source>
        <dbReference type="EMBL" id="OKL61796.1"/>
    </source>
</evidence>
<feature type="transmembrane region" description="Helical" evidence="5">
    <location>
        <begin position="374"/>
        <end position="393"/>
    </location>
</feature>
<dbReference type="GO" id="GO:1990961">
    <property type="term" value="P:xenobiotic detoxification by transmembrane export across the plasma membrane"/>
    <property type="evidence" value="ECO:0007669"/>
    <property type="project" value="TreeGrafter"/>
</dbReference>
<evidence type="ECO:0000256" key="2">
    <source>
        <dbReference type="ARBA" id="ARBA00022692"/>
    </source>
</evidence>
<accession>A0A225B3C9</accession>
<feature type="transmembrane region" description="Helical" evidence="5">
    <location>
        <begin position="173"/>
        <end position="190"/>
    </location>
</feature>
<feature type="transmembrane region" description="Helical" evidence="5">
    <location>
        <begin position="441"/>
        <end position="467"/>
    </location>
</feature>
<evidence type="ECO:0000259" key="6">
    <source>
        <dbReference type="PROSITE" id="PS50850"/>
    </source>
</evidence>
<keyword evidence="8" id="KW-1185">Reference proteome</keyword>
<evidence type="ECO:0000256" key="4">
    <source>
        <dbReference type="ARBA" id="ARBA00023136"/>
    </source>
</evidence>
<feature type="transmembrane region" description="Helical" evidence="5">
    <location>
        <begin position="103"/>
        <end position="123"/>
    </location>
</feature>
<keyword evidence="4 5" id="KW-0472">Membrane</keyword>
<dbReference type="Gene3D" id="1.20.1250.20">
    <property type="entry name" value="MFS general substrate transporter like domains"/>
    <property type="match status" value="1"/>
</dbReference>
<gene>
    <name evidence="7" type="ORF">UA08_02312</name>
</gene>
<feature type="transmembrane region" description="Helical" evidence="5">
    <location>
        <begin position="197"/>
        <end position="219"/>
    </location>
</feature>
<keyword evidence="3 5" id="KW-1133">Transmembrane helix</keyword>
<dbReference type="Pfam" id="PF07690">
    <property type="entry name" value="MFS_1"/>
    <property type="match status" value="1"/>
</dbReference>
<evidence type="ECO:0000256" key="1">
    <source>
        <dbReference type="ARBA" id="ARBA00004141"/>
    </source>
</evidence>
<protein>
    <recommendedName>
        <fullName evidence="6">Major facilitator superfamily (MFS) profile domain-containing protein</fullName>
    </recommendedName>
</protein>
<feature type="transmembrane region" description="Helical" evidence="5">
    <location>
        <begin position="507"/>
        <end position="530"/>
    </location>
</feature>
<dbReference type="STRING" id="1441469.A0A225B3C9"/>
<organism evidence="7 8">
    <name type="scientific">Talaromyces atroroseus</name>
    <dbReference type="NCBI Taxonomy" id="1441469"/>
    <lineage>
        <taxon>Eukaryota</taxon>
        <taxon>Fungi</taxon>
        <taxon>Dikarya</taxon>
        <taxon>Ascomycota</taxon>
        <taxon>Pezizomycotina</taxon>
        <taxon>Eurotiomycetes</taxon>
        <taxon>Eurotiomycetidae</taxon>
        <taxon>Eurotiales</taxon>
        <taxon>Trichocomaceae</taxon>
        <taxon>Talaromyces</taxon>
        <taxon>Talaromyces sect. Trachyspermi</taxon>
    </lineage>
</organism>
<sequence>MASLVRDSTLGNIIRMVTRNRFLIYPEELDGFELRPEQFQTSGDAEKTKLQADLEKGILVSPEDDQGLSESDASNDGYDIIVGWYGSDDPENPLNWSSVKKTWVTLLISVYSFIVYCGSSVFVPSYEFMMFRYGVSEEVVSLTLAVYVVGYATGPMGFSPLSEIAIIGRNPPYVFSFLLFVIVSIILPFIDNFPAIVILRFFQGFFGSPCLASGGASIQDIFSWSAAPYGFIYWVGGFYCGPAVGPLLAAYAVATNWRWPLWEILIMSAPFLFILISLLPETSHATILLHRAQRLRRITGNSGIYAPSEMKNLNFKTILIDALIKPTEIAIKDPAVAYICVYTSMVYAIYYSFFEAFPIAYSEAYNMSQQAISLLFLAIIIGCVIGACLYGSYLKYSWFPYYRSHPPTQESRLIAAIPASITLTIGLFLFAWTVRSSINWVVPTIGIVLYAGSSFVVFQTVICYIPLSYPTYVASLFAASDFTRGITAAGFVMFSRYMFVHLGIGKGVTVLAGLSVLGIIGMVFLCHYGANLRARSKFAAS</sequence>
<feature type="transmembrane region" description="Helical" evidence="5">
    <location>
        <begin position="413"/>
        <end position="434"/>
    </location>
</feature>
<dbReference type="PROSITE" id="PS50850">
    <property type="entry name" value="MFS"/>
    <property type="match status" value="1"/>
</dbReference>
<dbReference type="EMBL" id="LFMY01000003">
    <property type="protein sequence ID" value="OKL61796.1"/>
    <property type="molecule type" value="Genomic_DNA"/>
</dbReference>
<dbReference type="SUPFAM" id="SSF103473">
    <property type="entry name" value="MFS general substrate transporter"/>
    <property type="match status" value="1"/>
</dbReference>
<feature type="transmembrane region" description="Helical" evidence="5">
    <location>
        <begin position="335"/>
        <end position="353"/>
    </location>
</feature>
<evidence type="ECO:0000256" key="3">
    <source>
        <dbReference type="ARBA" id="ARBA00022989"/>
    </source>
</evidence>
<keyword evidence="2 5" id="KW-0812">Transmembrane</keyword>
<dbReference type="PANTHER" id="PTHR23502:SF23">
    <property type="entry name" value="FLUCONAZOLE RESISTANCE PROTEIN 1"/>
    <property type="match status" value="1"/>
</dbReference>
<name>A0A225B3C9_TALAT</name>
<feature type="domain" description="Major facilitator superfamily (MFS) profile" evidence="6">
    <location>
        <begin position="104"/>
        <end position="541"/>
    </location>
</feature>